<keyword evidence="1" id="KW-0175">Coiled coil</keyword>
<dbReference type="Pfam" id="PF00990">
    <property type="entry name" value="GGDEF"/>
    <property type="match status" value="2"/>
</dbReference>
<name>A0ABT7IIC2_9GAMM</name>
<feature type="coiled-coil region" evidence="1">
    <location>
        <begin position="8"/>
        <end position="49"/>
    </location>
</feature>
<dbReference type="CDD" id="cd00130">
    <property type="entry name" value="PAS"/>
    <property type="match status" value="1"/>
</dbReference>
<evidence type="ECO:0000259" key="2">
    <source>
        <dbReference type="PROSITE" id="PS50112"/>
    </source>
</evidence>
<dbReference type="NCBIfam" id="TIGR00229">
    <property type="entry name" value="sensory_box"/>
    <property type="match status" value="1"/>
</dbReference>
<dbReference type="InterPro" id="IPR052155">
    <property type="entry name" value="Biofilm_reg_signaling"/>
</dbReference>
<reference evidence="3 4" key="1">
    <citation type="submission" date="2023-06" db="EMBL/GenBank/DDBJ databases">
        <title>Marinobacter azerbaijanicus a moderately halophilic, isolated from Urmia Lake in Azerbaijan region of Iran.</title>
        <authorList>
            <person name="Sanchez-Porro C."/>
            <person name="Aghdam E.M."/>
            <person name="Saheb S.M."/>
            <person name="Tarhriz V."/>
            <person name="Kazemi E."/>
            <person name="Ammozegar M.A."/>
            <person name="Ventosa A."/>
            <person name="Hejazi M.S."/>
        </authorList>
    </citation>
    <scope>NUCLEOTIDE SEQUENCE [LARGE SCALE GENOMIC DNA]</scope>
    <source>
        <strain evidence="3 4">TBZ242</strain>
    </source>
</reference>
<dbReference type="Gene3D" id="3.30.450.20">
    <property type="entry name" value="PAS domain"/>
    <property type="match status" value="1"/>
</dbReference>
<gene>
    <name evidence="3" type="ORF">QPM17_17220</name>
</gene>
<proteinExistence type="predicted"/>
<dbReference type="EMBL" id="JASSVS010000010">
    <property type="protein sequence ID" value="MDL0432888.1"/>
    <property type="molecule type" value="Genomic_DNA"/>
</dbReference>
<accession>A0ABT7IIC2</accession>
<dbReference type="InterPro" id="IPR043128">
    <property type="entry name" value="Rev_trsase/Diguanyl_cyclase"/>
</dbReference>
<dbReference type="InterPro" id="IPR000014">
    <property type="entry name" value="PAS"/>
</dbReference>
<dbReference type="InterPro" id="IPR001610">
    <property type="entry name" value="PAC"/>
</dbReference>
<evidence type="ECO:0000256" key="1">
    <source>
        <dbReference type="SAM" id="Coils"/>
    </source>
</evidence>
<feature type="domain" description="PAS" evidence="2">
    <location>
        <begin position="77"/>
        <end position="126"/>
    </location>
</feature>
<dbReference type="Proteomes" id="UP001227964">
    <property type="component" value="Unassembled WGS sequence"/>
</dbReference>
<dbReference type="InterPro" id="IPR000160">
    <property type="entry name" value="GGDEF_dom"/>
</dbReference>
<dbReference type="RefSeq" id="WP_285392245.1">
    <property type="nucleotide sequence ID" value="NZ_JASSVS010000010.1"/>
</dbReference>
<keyword evidence="4" id="KW-1185">Reference proteome</keyword>
<dbReference type="InterPro" id="IPR035965">
    <property type="entry name" value="PAS-like_dom_sf"/>
</dbReference>
<dbReference type="SMART" id="SM00267">
    <property type="entry name" value="GGDEF"/>
    <property type="match status" value="1"/>
</dbReference>
<evidence type="ECO:0000313" key="3">
    <source>
        <dbReference type="EMBL" id="MDL0432888.1"/>
    </source>
</evidence>
<dbReference type="InterPro" id="IPR029787">
    <property type="entry name" value="Nucleotide_cyclase"/>
</dbReference>
<protein>
    <submittedName>
        <fullName evidence="3">PAS domain S-box protein</fullName>
    </submittedName>
</protein>
<dbReference type="Gene3D" id="3.30.70.270">
    <property type="match status" value="2"/>
</dbReference>
<organism evidence="3 4">
    <name type="scientific">Marinobacter azerbaijanicus</name>
    <dbReference type="NCBI Taxonomy" id="3050455"/>
    <lineage>
        <taxon>Bacteria</taxon>
        <taxon>Pseudomonadati</taxon>
        <taxon>Pseudomonadota</taxon>
        <taxon>Gammaproteobacteria</taxon>
        <taxon>Pseudomonadales</taxon>
        <taxon>Marinobacteraceae</taxon>
        <taxon>Marinobacter</taxon>
    </lineage>
</organism>
<dbReference type="PANTHER" id="PTHR44757:SF2">
    <property type="entry name" value="BIOFILM ARCHITECTURE MAINTENANCE PROTEIN MBAA"/>
    <property type="match status" value="1"/>
</dbReference>
<dbReference type="SMART" id="SM00091">
    <property type="entry name" value="PAS"/>
    <property type="match status" value="1"/>
</dbReference>
<dbReference type="CDD" id="cd01949">
    <property type="entry name" value="GGDEF"/>
    <property type="match status" value="1"/>
</dbReference>
<dbReference type="SUPFAM" id="SSF55785">
    <property type="entry name" value="PYP-like sensor domain (PAS domain)"/>
    <property type="match status" value="1"/>
</dbReference>
<dbReference type="Pfam" id="PF08447">
    <property type="entry name" value="PAS_3"/>
    <property type="match status" value="1"/>
</dbReference>
<dbReference type="PANTHER" id="PTHR44757">
    <property type="entry name" value="DIGUANYLATE CYCLASE DGCP"/>
    <property type="match status" value="1"/>
</dbReference>
<dbReference type="SUPFAM" id="SSF55073">
    <property type="entry name" value="Nucleotide cyclase"/>
    <property type="match status" value="1"/>
</dbReference>
<sequence length="300" mass="33821">MGNEDNPDQEIIARLRDKAEQLERLESRLKRLEQEYQQLADSQELLSGQLARYHRSLTEWEWFFEHSVQMLCIAGLDGYFKRVNSAFADALGYTKEELMSRPFIEFVHADDVPNTLRELQGLGSSRDSINFENRYLAKDGSWRWIAWHCPAISNVTTKLFAIARDITEDRRKEAAILYKASHDSLTGLHNRAAFEENLEDAIAQQERNPTGEVVLYLVDGNTQELGYYPCEPLAERIIAQASEPVELSEGPVTVGCSVGIATFPGTAADFGSLISQADKAMYATKKAGKNGFRKFDSSLN</sequence>
<evidence type="ECO:0000313" key="4">
    <source>
        <dbReference type="Proteomes" id="UP001227964"/>
    </source>
</evidence>
<dbReference type="SMART" id="SM00086">
    <property type="entry name" value="PAC"/>
    <property type="match status" value="1"/>
</dbReference>
<dbReference type="InterPro" id="IPR013655">
    <property type="entry name" value="PAS_fold_3"/>
</dbReference>
<comment type="caution">
    <text evidence="3">The sequence shown here is derived from an EMBL/GenBank/DDBJ whole genome shotgun (WGS) entry which is preliminary data.</text>
</comment>
<dbReference type="PROSITE" id="PS50112">
    <property type="entry name" value="PAS"/>
    <property type="match status" value="1"/>
</dbReference>